<dbReference type="GO" id="GO:0005509">
    <property type="term" value="F:calcium ion binding"/>
    <property type="evidence" value="ECO:0007669"/>
    <property type="project" value="UniProtKB-UniRule"/>
</dbReference>
<evidence type="ECO:0000256" key="3">
    <source>
        <dbReference type="ARBA" id="ARBA00022692"/>
    </source>
</evidence>
<feature type="domain" description="Cadherin" evidence="13">
    <location>
        <begin position="539"/>
        <end position="648"/>
    </location>
</feature>
<evidence type="ECO:0000256" key="12">
    <source>
        <dbReference type="SAM" id="Phobius"/>
    </source>
</evidence>
<keyword evidence="15" id="KW-1185">Reference proteome</keyword>
<dbReference type="PANTHER" id="PTHR24028:SF236">
    <property type="entry name" value="PROTOCADHERIN GAMMA-C3"/>
    <property type="match status" value="1"/>
</dbReference>
<keyword evidence="4" id="KW-0732">Signal</keyword>
<name>A0A8C7MTL9_ONCKI</name>
<dbReference type="InterPro" id="IPR020894">
    <property type="entry name" value="Cadherin_CS"/>
</dbReference>
<evidence type="ECO:0000256" key="1">
    <source>
        <dbReference type="ARBA" id="ARBA00004251"/>
    </source>
</evidence>
<dbReference type="FunFam" id="2.60.40.60:FF:000129">
    <property type="entry name" value="protocadherin alpha-C2 isoform X1"/>
    <property type="match status" value="2"/>
</dbReference>
<dbReference type="FunFam" id="2.60.40.60:FF:000018">
    <property type="entry name" value="Protocadherin gamma c3"/>
    <property type="match status" value="1"/>
</dbReference>
<keyword evidence="6 11" id="KW-0106">Calcium</keyword>
<evidence type="ECO:0000256" key="2">
    <source>
        <dbReference type="ARBA" id="ARBA00022475"/>
    </source>
</evidence>
<dbReference type="FunFam" id="2.60.40.60:FF:000092">
    <property type="entry name" value="Protocadherin 8"/>
    <property type="match status" value="1"/>
</dbReference>
<dbReference type="GO" id="GO:0009653">
    <property type="term" value="P:anatomical structure morphogenesis"/>
    <property type="evidence" value="ECO:0007669"/>
    <property type="project" value="UniProtKB-ARBA"/>
</dbReference>
<feature type="domain" description="Cadherin" evidence="13">
    <location>
        <begin position="238"/>
        <end position="342"/>
    </location>
</feature>
<evidence type="ECO:0000256" key="5">
    <source>
        <dbReference type="ARBA" id="ARBA00022737"/>
    </source>
</evidence>
<dbReference type="InterPro" id="IPR050174">
    <property type="entry name" value="Protocadherin/Cadherin-CA"/>
</dbReference>
<reference evidence="14" key="1">
    <citation type="submission" date="2025-08" db="UniProtKB">
        <authorList>
            <consortium name="Ensembl"/>
        </authorList>
    </citation>
    <scope>IDENTIFICATION</scope>
</reference>
<evidence type="ECO:0000259" key="13">
    <source>
        <dbReference type="PROSITE" id="PS50268"/>
    </source>
</evidence>
<dbReference type="SMART" id="SM00112">
    <property type="entry name" value="CA"/>
    <property type="match status" value="7"/>
</dbReference>
<accession>A0A8C7MTL9</accession>
<feature type="transmembrane region" description="Helical" evidence="12">
    <location>
        <begin position="772"/>
        <end position="792"/>
    </location>
</feature>
<evidence type="ECO:0000256" key="11">
    <source>
        <dbReference type="PROSITE-ProRule" id="PRU00043"/>
    </source>
</evidence>
<dbReference type="GO" id="GO:0007156">
    <property type="term" value="P:homophilic cell adhesion via plasma membrane adhesion molecules"/>
    <property type="evidence" value="ECO:0007669"/>
    <property type="project" value="InterPro"/>
</dbReference>
<feature type="domain" description="Cadherin" evidence="13">
    <location>
        <begin position="21"/>
        <end position="129"/>
    </location>
</feature>
<dbReference type="AlphaFoldDB" id="A0A8C7MTL9"/>
<dbReference type="GO" id="GO:0005886">
    <property type="term" value="C:plasma membrane"/>
    <property type="evidence" value="ECO:0007669"/>
    <property type="project" value="UniProtKB-SubCell"/>
</dbReference>
<feature type="domain" description="Cadherin" evidence="13">
    <location>
        <begin position="655"/>
        <end position="764"/>
    </location>
</feature>
<keyword evidence="7" id="KW-0130">Cell adhesion</keyword>
<dbReference type="Proteomes" id="UP000694557">
    <property type="component" value="Unassembled WGS sequence"/>
</dbReference>
<organism evidence="14 15">
    <name type="scientific">Oncorhynchus kisutch</name>
    <name type="common">Coho salmon</name>
    <name type="synonym">Salmo kisutch</name>
    <dbReference type="NCBI Taxonomy" id="8019"/>
    <lineage>
        <taxon>Eukaryota</taxon>
        <taxon>Metazoa</taxon>
        <taxon>Chordata</taxon>
        <taxon>Craniata</taxon>
        <taxon>Vertebrata</taxon>
        <taxon>Euteleostomi</taxon>
        <taxon>Actinopterygii</taxon>
        <taxon>Neopterygii</taxon>
        <taxon>Teleostei</taxon>
        <taxon>Protacanthopterygii</taxon>
        <taxon>Salmoniformes</taxon>
        <taxon>Salmonidae</taxon>
        <taxon>Salmoninae</taxon>
        <taxon>Oncorhynchus</taxon>
    </lineage>
</organism>
<evidence type="ECO:0000313" key="14">
    <source>
        <dbReference type="Ensembl" id="ENSOKIP00005077501.1"/>
    </source>
</evidence>
<evidence type="ECO:0000256" key="8">
    <source>
        <dbReference type="ARBA" id="ARBA00022989"/>
    </source>
</evidence>
<dbReference type="FunFam" id="2.60.40.60:FF:000001">
    <property type="entry name" value="Protocadherin alpha 2"/>
    <property type="match status" value="1"/>
</dbReference>
<feature type="domain" description="Cadherin" evidence="13">
    <location>
        <begin position="343"/>
        <end position="433"/>
    </location>
</feature>
<evidence type="ECO:0000256" key="6">
    <source>
        <dbReference type="ARBA" id="ARBA00022837"/>
    </source>
</evidence>
<dbReference type="PRINTS" id="PR00205">
    <property type="entry name" value="CADHERIN"/>
</dbReference>
<dbReference type="PROSITE" id="PS50268">
    <property type="entry name" value="CADHERIN_2"/>
    <property type="match status" value="7"/>
</dbReference>
<evidence type="ECO:0000256" key="7">
    <source>
        <dbReference type="ARBA" id="ARBA00022889"/>
    </source>
</evidence>
<feature type="domain" description="Cadherin" evidence="13">
    <location>
        <begin position="130"/>
        <end position="237"/>
    </location>
</feature>
<dbReference type="PANTHER" id="PTHR24028">
    <property type="entry name" value="CADHERIN-87A"/>
    <property type="match status" value="1"/>
</dbReference>
<dbReference type="Ensembl" id="ENSOKIT00005082608.1">
    <property type="protein sequence ID" value="ENSOKIP00005077501.1"/>
    <property type="gene ID" value="ENSOKIG00005033450.1"/>
</dbReference>
<dbReference type="CDD" id="cd11304">
    <property type="entry name" value="Cadherin_repeat"/>
    <property type="match status" value="7"/>
</dbReference>
<feature type="domain" description="Cadherin" evidence="13">
    <location>
        <begin position="442"/>
        <end position="538"/>
    </location>
</feature>
<evidence type="ECO:0000256" key="4">
    <source>
        <dbReference type="ARBA" id="ARBA00022729"/>
    </source>
</evidence>
<protein>
    <submittedName>
        <fullName evidence="14">Protocadherin 1 gamma 32</fullName>
    </submittedName>
</protein>
<dbReference type="Gene3D" id="2.60.40.60">
    <property type="entry name" value="Cadherins"/>
    <property type="match status" value="7"/>
</dbReference>
<keyword evidence="9 12" id="KW-0472">Membrane</keyword>
<dbReference type="SUPFAM" id="SSF49313">
    <property type="entry name" value="Cadherin-like"/>
    <property type="match status" value="7"/>
</dbReference>
<comment type="subcellular location">
    <subcellularLocation>
        <location evidence="1">Cell membrane</location>
        <topology evidence="1">Single-pass type I membrane protein</topology>
    </subcellularLocation>
</comment>
<keyword evidence="5" id="KW-0677">Repeat</keyword>
<evidence type="ECO:0000313" key="15">
    <source>
        <dbReference type="Proteomes" id="UP000694557"/>
    </source>
</evidence>
<dbReference type="FunFam" id="2.60.40.60:FF:000004">
    <property type="entry name" value="Protocadherin 1 gamma 2"/>
    <property type="match status" value="1"/>
</dbReference>
<dbReference type="PROSITE" id="PS00232">
    <property type="entry name" value="CADHERIN_1"/>
    <property type="match status" value="5"/>
</dbReference>
<dbReference type="FunFam" id="2.60.40.60:FF:000002">
    <property type="entry name" value="Protocadherin alpha 2"/>
    <property type="match status" value="1"/>
</dbReference>
<evidence type="ECO:0000256" key="9">
    <source>
        <dbReference type="ARBA" id="ARBA00023136"/>
    </source>
</evidence>
<keyword evidence="8 12" id="KW-1133">Transmembrane helix</keyword>
<sequence length="806" mass="87898">GPETVMEVDIRDINDNAPHFQSSERTLKIAESTAPGMRFSLESAQDPDVGDNSLKSYTLSKNEHFSLEIKDQDDGRKVPELCLEKALDRENKARHQLLLTALDGGSPVRSGTSQIIIIVLDNNDNNPIFKHPLCKVSLNENTPQGTSFLKVEANDLDDGPNGEIEYSFGDHTAQSVKALFEIDPKTGEMYLKGTLDYESTPSYRIEIIAKDKGMPEMEGQCNVQIDVIDVNDNSPQISLTSKPSPVRENAPKGTVVALISARDPDSGDNGKVTLQIQPSYPFTLEPSISSHYALVTNGVLDRETFPEYSIEITATDAGSPPLTSKKTIPVRILDVNDNPPRFPDTAHTVYVNENNTPGYIICSVSALDMDIGDNAKISYSILDSKVQDMSVDYEMSDIYDITVQARDRGTPAMECSCHIQIKIIDVNDNSPKIIINSLSKMVQEDVESGTVIALISIRDMDAGRNGEVNVHIPHGLPFRLISPFEEHYTLVTDGPLDREAVSEYTIIVTATDFGSPPRSAQQFFVITLSDVNDNAPLFSQSSYSVDIAENNGPGALILTVSAFDQDLGQNAHLSFTILESEVQGSPVSSFVYINSENGNLYAVRALDYEQMNVFWVQVQVRDAGTPVQSSNVTVHVFVIDENDHSPALIYPAPPPDGVLQLSVPRSASKGHLVNRVVCVDQDSGHNAWLFYSLSGRDAGLFYVGAHSGEVRTALRFEEEDITFTIIVLVQDNGMPALSTSVPVNITVSEKGTDASSQIRSAPSRQQSGGSGLTLALIGCLTCISVVCLVALAKETRPDLNMTMYLC</sequence>
<proteinExistence type="predicted"/>
<keyword evidence="3 12" id="KW-0812">Transmembrane</keyword>
<dbReference type="Pfam" id="PF00028">
    <property type="entry name" value="Cadherin"/>
    <property type="match status" value="7"/>
</dbReference>
<dbReference type="GeneTree" id="ENSGT00940000163777"/>
<dbReference type="InterPro" id="IPR015919">
    <property type="entry name" value="Cadherin-like_sf"/>
</dbReference>
<keyword evidence="10" id="KW-0325">Glycoprotein</keyword>
<evidence type="ECO:0000256" key="10">
    <source>
        <dbReference type="ARBA" id="ARBA00023180"/>
    </source>
</evidence>
<dbReference type="InterPro" id="IPR002126">
    <property type="entry name" value="Cadherin-like_dom"/>
</dbReference>
<keyword evidence="2" id="KW-1003">Cell membrane</keyword>
<reference evidence="14" key="2">
    <citation type="submission" date="2025-09" db="UniProtKB">
        <authorList>
            <consortium name="Ensembl"/>
        </authorList>
    </citation>
    <scope>IDENTIFICATION</scope>
</reference>